<dbReference type="EMBL" id="FQUF01000016">
    <property type="protein sequence ID" value="SHE82701.1"/>
    <property type="molecule type" value="Genomic_DNA"/>
</dbReference>
<dbReference type="InterPro" id="IPR050437">
    <property type="entry name" value="Ribos_protein_bS1-like"/>
</dbReference>
<dbReference type="InterPro" id="IPR003029">
    <property type="entry name" value="S1_domain"/>
</dbReference>
<sequence>MAEVKEEKTQKDQTRNRVLTLLNEELTNFSDKQIKVVLDLLADGNTVPFIARYRKEVTGSLDEVEIRDIEDRYQYLTNLEKRKEEVLHSIEEQDKLTPELESEIKQATQLQRVEDLYLPYRQKRRTLATIAKEKGLEPFAEWLMTFPEEDLAKEAEKYINPEEELETVEDVYSGVHEILAEYTSDNAEFRKWIRAKTMNSGKIEVTVKDEEADEKGVYQMYYEYDRPVNKLASHQVLAINRGEKEKILTVKIVVDEQEIFDYLFDETVPSLAISGAISLVQEANEDAYKRFIQPAIEREIRATLTEDAEDQAIDVFGDNLRNLLLQAPLKGQTILGFDPAYRTGCKLAAVDETGKLLGIKVIYPHKPASKSKREAAKGELIDFIEEHHIDTIAIGNGTASRESEQFVADLLKEIDRKVAYVIVNEAGASVYSASAEARREFPDLEVEERSAVSIARRLQDPLAELVKIDPQSIGVGQYQHDVSQKKLTERLDFVVETAVNQVGVNLNTASATLLQHISGLTKTTAQNIVEYRSENGLFNNRKQLKEVKRLGPKAFEQSAGFLRIPDGEELFDNTGIHPETYKEAEQILKITDIRKKDLGTDEVKEILGAVNNKEVREEVGLGKETYQDIIKALTTPGRDMRDDMPAPLLRTDVLTIEDLTEGMELEGSVRNVVDFGAFVDIGVGQDGLVHISKLSQSYIKHPKDVVAVGDIVTVWVDSVDLNRGRIGLSMLGEN</sequence>
<organism evidence="2 3">
    <name type="scientific">Atopostipes suicloacalis DSM 15692</name>
    <dbReference type="NCBI Taxonomy" id="1121025"/>
    <lineage>
        <taxon>Bacteria</taxon>
        <taxon>Bacillati</taxon>
        <taxon>Bacillota</taxon>
        <taxon>Bacilli</taxon>
        <taxon>Lactobacillales</taxon>
        <taxon>Carnobacteriaceae</taxon>
        <taxon>Atopostipes</taxon>
    </lineage>
</organism>
<dbReference type="SUPFAM" id="SSF47781">
    <property type="entry name" value="RuvA domain 2-like"/>
    <property type="match status" value="2"/>
</dbReference>
<protein>
    <recommendedName>
        <fullName evidence="1">S1 motif domain-containing protein</fullName>
    </recommendedName>
</protein>
<dbReference type="Gene3D" id="2.40.50.140">
    <property type="entry name" value="Nucleic acid-binding proteins"/>
    <property type="match status" value="1"/>
</dbReference>
<dbReference type="FunFam" id="2.40.50.140:FF:000051">
    <property type="entry name" value="RNA-binding transcriptional accessory protein"/>
    <property type="match status" value="1"/>
</dbReference>
<dbReference type="RefSeq" id="WP_073297855.1">
    <property type="nucleotide sequence ID" value="NZ_FQUF01000016.1"/>
</dbReference>
<dbReference type="GO" id="GO:0003729">
    <property type="term" value="F:mRNA binding"/>
    <property type="evidence" value="ECO:0007669"/>
    <property type="project" value="TreeGrafter"/>
</dbReference>
<dbReference type="PROSITE" id="PS50126">
    <property type="entry name" value="S1"/>
    <property type="match status" value="1"/>
</dbReference>
<dbReference type="InterPro" id="IPR037027">
    <property type="entry name" value="YqgF/RNaseH-like_dom_sf"/>
</dbReference>
<dbReference type="InterPro" id="IPR006641">
    <property type="entry name" value="YqgF/RNaseH-like_dom"/>
</dbReference>
<dbReference type="InterPro" id="IPR023323">
    <property type="entry name" value="Tex-like_dom_sf"/>
</dbReference>
<dbReference type="FunFam" id="3.30.420.140:FF:000001">
    <property type="entry name" value="RNA-binding transcriptional accessory protein"/>
    <property type="match status" value="1"/>
</dbReference>
<dbReference type="InterPro" id="IPR055179">
    <property type="entry name" value="Tex-like_central_region"/>
</dbReference>
<dbReference type="InterPro" id="IPR018974">
    <property type="entry name" value="Tex-like_N"/>
</dbReference>
<dbReference type="Gene3D" id="1.10.10.650">
    <property type="entry name" value="RuvA domain 2-like"/>
    <property type="match status" value="1"/>
</dbReference>
<dbReference type="Pfam" id="PF17674">
    <property type="entry name" value="HHH_9"/>
    <property type="match status" value="1"/>
</dbReference>
<keyword evidence="3" id="KW-1185">Reference proteome</keyword>
<dbReference type="Gene3D" id="1.10.150.310">
    <property type="entry name" value="Tex RuvX-like domain-like"/>
    <property type="match status" value="1"/>
</dbReference>
<dbReference type="OrthoDB" id="9804714at2"/>
<dbReference type="PANTHER" id="PTHR10724">
    <property type="entry name" value="30S RIBOSOMAL PROTEIN S1"/>
    <property type="match status" value="1"/>
</dbReference>
<dbReference type="Gene3D" id="3.30.420.140">
    <property type="entry name" value="YqgF/RNase H-like domain"/>
    <property type="match status" value="1"/>
</dbReference>
<dbReference type="FunFam" id="1.10.150.310:FF:000001">
    <property type="entry name" value="RNA-binding transcriptional accessory protein"/>
    <property type="match status" value="1"/>
</dbReference>
<dbReference type="GO" id="GO:0006412">
    <property type="term" value="P:translation"/>
    <property type="evidence" value="ECO:0007669"/>
    <property type="project" value="TreeGrafter"/>
</dbReference>
<dbReference type="InterPro" id="IPR010994">
    <property type="entry name" value="RuvA_2-like"/>
</dbReference>
<dbReference type="InterPro" id="IPR041692">
    <property type="entry name" value="HHH_9"/>
</dbReference>
<dbReference type="Pfam" id="PF00575">
    <property type="entry name" value="S1"/>
    <property type="match status" value="1"/>
</dbReference>
<dbReference type="GO" id="GO:0005737">
    <property type="term" value="C:cytoplasm"/>
    <property type="evidence" value="ECO:0007669"/>
    <property type="project" value="UniProtKB-ARBA"/>
</dbReference>
<dbReference type="InterPro" id="IPR023319">
    <property type="entry name" value="Tex-like_HTH_dom_sf"/>
</dbReference>
<dbReference type="InterPro" id="IPR044146">
    <property type="entry name" value="S1_Tex"/>
</dbReference>
<feature type="domain" description="S1 motif" evidence="1">
    <location>
        <begin position="662"/>
        <end position="731"/>
    </location>
</feature>
<dbReference type="SUPFAM" id="SSF158832">
    <property type="entry name" value="Tex N-terminal region-like"/>
    <property type="match status" value="1"/>
</dbReference>
<dbReference type="PANTHER" id="PTHR10724:SF10">
    <property type="entry name" value="S1 RNA-BINDING DOMAIN-CONTAINING PROTEIN 1"/>
    <property type="match status" value="1"/>
</dbReference>
<gene>
    <name evidence="2" type="ORF">SAMN02745249_01239</name>
</gene>
<proteinExistence type="predicted"/>
<dbReference type="SMART" id="SM00732">
    <property type="entry name" value="YqgFc"/>
    <property type="match status" value="1"/>
</dbReference>
<dbReference type="AlphaFoldDB" id="A0A1M4WN37"/>
<evidence type="ECO:0000259" key="1">
    <source>
        <dbReference type="PROSITE" id="PS50126"/>
    </source>
</evidence>
<dbReference type="GO" id="GO:0006139">
    <property type="term" value="P:nucleobase-containing compound metabolic process"/>
    <property type="evidence" value="ECO:0007669"/>
    <property type="project" value="InterPro"/>
</dbReference>
<dbReference type="InterPro" id="IPR012340">
    <property type="entry name" value="NA-bd_OB-fold"/>
</dbReference>
<dbReference type="SMART" id="SM00316">
    <property type="entry name" value="S1"/>
    <property type="match status" value="1"/>
</dbReference>
<dbReference type="SUPFAM" id="SSF53098">
    <property type="entry name" value="Ribonuclease H-like"/>
    <property type="match status" value="1"/>
</dbReference>
<dbReference type="SUPFAM" id="SSF50249">
    <property type="entry name" value="Nucleic acid-binding proteins"/>
    <property type="match status" value="1"/>
</dbReference>
<dbReference type="CDD" id="cd05685">
    <property type="entry name" value="S1_Tex"/>
    <property type="match status" value="1"/>
</dbReference>
<dbReference type="Pfam" id="PF16921">
    <property type="entry name" value="Tex_YqgF"/>
    <property type="match status" value="1"/>
</dbReference>
<dbReference type="InterPro" id="IPR012337">
    <property type="entry name" value="RNaseH-like_sf"/>
</dbReference>
<dbReference type="Pfam" id="PF12836">
    <property type="entry name" value="HHH_3"/>
    <property type="match status" value="1"/>
</dbReference>
<dbReference type="GO" id="GO:0003735">
    <property type="term" value="F:structural constituent of ribosome"/>
    <property type="evidence" value="ECO:0007669"/>
    <property type="project" value="TreeGrafter"/>
</dbReference>
<dbReference type="Gene3D" id="1.10.3500.10">
    <property type="entry name" value="Tex N-terminal region-like"/>
    <property type="match status" value="1"/>
</dbReference>
<dbReference type="Pfam" id="PF22706">
    <property type="entry name" value="Tex_central_region"/>
    <property type="match status" value="1"/>
</dbReference>
<accession>A0A1M4WN37</accession>
<dbReference type="FunFam" id="1.10.10.650:FF:000001">
    <property type="entry name" value="S1 RNA-binding domain 1"/>
    <property type="match status" value="1"/>
</dbReference>
<dbReference type="Proteomes" id="UP000184128">
    <property type="component" value="Unassembled WGS sequence"/>
</dbReference>
<dbReference type="Pfam" id="PF09371">
    <property type="entry name" value="Tex_N"/>
    <property type="match status" value="1"/>
</dbReference>
<evidence type="ECO:0000313" key="2">
    <source>
        <dbReference type="EMBL" id="SHE82701.1"/>
    </source>
</evidence>
<reference evidence="3" key="1">
    <citation type="submission" date="2016-11" db="EMBL/GenBank/DDBJ databases">
        <authorList>
            <person name="Varghese N."/>
            <person name="Submissions S."/>
        </authorList>
    </citation>
    <scope>NUCLEOTIDE SEQUENCE [LARGE SCALE GENOMIC DNA]</scope>
    <source>
        <strain evidence="3">DSM 15692</strain>
    </source>
</reference>
<dbReference type="InterPro" id="IPR032639">
    <property type="entry name" value="Tex_YqgF"/>
</dbReference>
<name>A0A1M4WN37_9LACT</name>
<dbReference type="STRING" id="1121025.SAMN02745249_01239"/>
<evidence type="ECO:0000313" key="3">
    <source>
        <dbReference type="Proteomes" id="UP000184128"/>
    </source>
</evidence>